<keyword evidence="1" id="KW-0812">Transmembrane</keyword>
<feature type="transmembrane region" description="Helical" evidence="1">
    <location>
        <begin position="129"/>
        <end position="153"/>
    </location>
</feature>
<dbReference type="Proteomes" id="UP000248924">
    <property type="component" value="Unassembled WGS sequence"/>
</dbReference>
<dbReference type="OrthoDB" id="3395485at2"/>
<dbReference type="RefSeq" id="WP_111218479.1">
    <property type="nucleotide sequence ID" value="NZ_POTY01000262.1"/>
</dbReference>
<organism evidence="2 3">
    <name type="scientific">Micromonospora craterilacus</name>
    <dbReference type="NCBI Taxonomy" id="1655439"/>
    <lineage>
        <taxon>Bacteria</taxon>
        <taxon>Bacillati</taxon>
        <taxon>Actinomycetota</taxon>
        <taxon>Actinomycetes</taxon>
        <taxon>Micromonosporales</taxon>
        <taxon>Micromonosporaceae</taxon>
        <taxon>Micromonospora</taxon>
    </lineage>
</organism>
<keyword evidence="1" id="KW-1133">Transmembrane helix</keyword>
<evidence type="ECO:0000313" key="3">
    <source>
        <dbReference type="Proteomes" id="UP000248924"/>
    </source>
</evidence>
<reference evidence="2 3" key="1">
    <citation type="submission" date="2018-01" db="EMBL/GenBank/DDBJ databases">
        <title>Draft genome sequence of Jishengella sp. NA12.</title>
        <authorList>
            <person name="Sahin N."/>
            <person name="Ay H."/>
            <person name="Saygin H."/>
        </authorList>
    </citation>
    <scope>NUCLEOTIDE SEQUENCE [LARGE SCALE GENOMIC DNA]</scope>
    <source>
        <strain evidence="2 3">NA12</strain>
    </source>
</reference>
<comment type="caution">
    <text evidence="2">The sequence shown here is derived from an EMBL/GenBank/DDBJ whole genome shotgun (WGS) entry which is preliminary data.</text>
</comment>
<feature type="transmembrane region" description="Helical" evidence="1">
    <location>
        <begin position="93"/>
        <end position="117"/>
    </location>
</feature>
<dbReference type="AlphaFoldDB" id="A0A2W2DZX1"/>
<keyword evidence="3" id="KW-1185">Reference proteome</keyword>
<gene>
    <name evidence="2" type="ORF">C1I95_28660</name>
</gene>
<sequence length="156" mass="15459">MNTEPISIDGVAGPVVVTTNALWGRPAVTVGGVPAPRTGRRQYALPAAAGGTVEATVRIAFADPYPTVEVNGVQHRTGPPVPVALRVLAPLPILLIAVGGALGGLIGVLGLVANLAVARTRTPAAVKGLTMVGVAVVASVVWLAIAVAVQAAIASS</sequence>
<evidence type="ECO:0000256" key="1">
    <source>
        <dbReference type="SAM" id="Phobius"/>
    </source>
</evidence>
<protein>
    <submittedName>
        <fullName evidence="2">Uncharacterized protein</fullName>
    </submittedName>
</protein>
<dbReference type="EMBL" id="POTY01000262">
    <property type="protein sequence ID" value="PZG09799.1"/>
    <property type="molecule type" value="Genomic_DNA"/>
</dbReference>
<proteinExistence type="predicted"/>
<evidence type="ECO:0000313" key="2">
    <source>
        <dbReference type="EMBL" id="PZG09799.1"/>
    </source>
</evidence>
<name>A0A2W2DZX1_9ACTN</name>
<keyword evidence="1" id="KW-0472">Membrane</keyword>
<accession>A0A2W2DZX1</accession>